<dbReference type="Proteomes" id="UP000249819">
    <property type="component" value="Unassembled WGS sequence"/>
</dbReference>
<proteinExistence type="predicted"/>
<organism evidence="2 3">
    <name type="scientific">Chitinophaga dinghuensis</name>
    <dbReference type="NCBI Taxonomy" id="1539050"/>
    <lineage>
        <taxon>Bacteria</taxon>
        <taxon>Pseudomonadati</taxon>
        <taxon>Bacteroidota</taxon>
        <taxon>Chitinophagia</taxon>
        <taxon>Chitinophagales</taxon>
        <taxon>Chitinophagaceae</taxon>
        <taxon>Chitinophaga</taxon>
    </lineage>
</organism>
<accession>A0A327W575</accession>
<comment type="caution">
    <text evidence="2">The sequence shown here is derived from an EMBL/GenBank/DDBJ whole genome shotgun (WGS) entry which is preliminary data.</text>
</comment>
<keyword evidence="1" id="KW-0732">Signal</keyword>
<dbReference type="Gene3D" id="3.90.1720.10">
    <property type="entry name" value="endopeptidase domain like (from Nostoc punctiforme)"/>
    <property type="match status" value="1"/>
</dbReference>
<dbReference type="AlphaFoldDB" id="A0A327W575"/>
<dbReference type="InterPro" id="IPR038765">
    <property type="entry name" value="Papain-like_cys_pep_sf"/>
</dbReference>
<gene>
    <name evidence="2" type="ORF">CLV59_103123</name>
</gene>
<dbReference type="OrthoDB" id="1550427at2"/>
<evidence type="ECO:0000313" key="3">
    <source>
        <dbReference type="Proteomes" id="UP000249819"/>
    </source>
</evidence>
<keyword evidence="3" id="KW-1185">Reference proteome</keyword>
<protein>
    <submittedName>
        <fullName evidence="2">Permuted papain-like amidase YaeF/Yiix C92 family enzyme</fullName>
    </submittedName>
</protein>
<feature type="chain" id="PRO_5016238938" evidence="1">
    <location>
        <begin position="27"/>
        <end position="222"/>
    </location>
</feature>
<feature type="signal peptide" evidence="1">
    <location>
        <begin position="1"/>
        <end position="26"/>
    </location>
</feature>
<evidence type="ECO:0000313" key="2">
    <source>
        <dbReference type="EMBL" id="RAJ83164.1"/>
    </source>
</evidence>
<dbReference type="InterPro" id="IPR024453">
    <property type="entry name" value="Peptidase_C92"/>
</dbReference>
<reference evidence="2 3" key="1">
    <citation type="submission" date="2018-06" db="EMBL/GenBank/DDBJ databases">
        <title>Genomic Encyclopedia of Archaeal and Bacterial Type Strains, Phase II (KMG-II): from individual species to whole genera.</title>
        <authorList>
            <person name="Goeker M."/>
        </authorList>
    </citation>
    <scope>NUCLEOTIDE SEQUENCE [LARGE SCALE GENOMIC DNA]</scope>
    <source>
        <strain evidence="2 3">DSM 29821</strain>
    </source>
</reference>
<evidence type="ECO:0000256" key="1">
    <source>
        <dbReference type="SAM" id="SignalP"/>
    </source>
</evidence>
<dbReference type="EMBL" id="QLMA01000003">
    <property type="protein sequence ID" value="RAJ83164.1"/>
    <property type="molecule type" value="Genomic_DNA"/>
</dbReference>
<dbReference type="SUPFAM" id="SSF54001">
    <property type="entry name" value="Cysteine proteinases"/>
    <property type="match status" value="1"/>
</dbReference>
<sequence>MKRRVFLKSVAISGLLLPNLSFNAFQQEFPPLSPTFGGQSIMPTALQVGDIILSTTNELISRIIRNQTDYPISHARVVYSIKNPNNPEFVEAVGSGVRIITYKDMMASDTLSVALRKTKLSPANISTIQTFLLSKLGADYDLGGVFEEWLALKVKFLDKIRSVSLGSPKKFYCSELVAEAYKAMSIDLLKYNGAPPNRNSAPGRFVEMTWFDQLNYVGHMKY</sequence>
<dbReference type="Pfam" id="PF05708">
    <property type="entry name" value="Peptidase_C92"/>
    <property type="match status" value="1"/>
</dbReference>
<name>A0A327W575_9BACT</name>
<dbReference type="RefSeq" id="WP_111591826.1">
    <property type="nucleotide sequence ID" value="NZ_QLMA01000003.1"/>
</dbReference>